<dbReference type="EMBL" id="AP023354">
    <property type="protein sequence ID" value="BCJ28520.1"/>
    <property type="molecule type" value="Genomic_DNA"/>
</dbReference>
<evidence type="ECO:0000313" key="2">
    <source>
        <dbReference type="Proteomes" id="UP000680750"/>
    </source>
</evidence>
<evidence type="ECO:0000313" key="1">
    <source>
        <dbReference type="EMBL" id="BCJ28520.1"/>
    </source>
</evidence>
<reference evidence="1" key="1">
    <citation type="submission" date="2020-08" db="EMBL/GenBank/DDBJ databases">
        <title>Whole genome shotgun sequence of Actinocatenispora sera NBRC 101916.</title>
        <authorList>
            <person name="Komaki H."/>
            <person name="Tamura T."/>
        </authorList>
    </citation>
    <scope>NUCLEOTIDE SEQUENCE</scope>
    <source>
        <strain evidence="1">NBRC 101916</strain>
    </source>
</reference>
<sequence>MRDAVAAWDEPPPVLRRSATLAPSPRLAHEARSVVESGARDWTLPRSVGMRAALSAGEMVSGAVESGAVELRLLVERRPNRLAVTVLARGTAARHSAC</sequence>
<dbReference type="RefSeq" id="WP_212804573.1">
    <property type="nucleotide sequence ID" value="NZ_AP023354.1"/>
</dbReference>
<organism evidence="1 2">
    <name type="scientific">Actinocatenispora sera</name>
    <dbReference type="NCBI Taxonomy" id="390989"/>
    <lineage>
        <taxon>Bacteria</taxon>
        <taxon>Bacillati</taxon>
        <taxon>Actinomycetota</taxon>
        <taxon>Actinomycetes</taxon>
        <taxon>Micromonosporales</taxon>
        <taxon>Micromonosporaceae</taxon>
        <taxon>Actinocatenispora</taxon>
    </lineage>
</organism>
<protein>
    <submittedName>
        <fullName evidence="1">Uncharacterized protein</fullName>
    </submittedName>
</protein>
<accession>A0A810KZ54</accession>
<dbReference type="Proteomes" id="UP000680750">
    <property type="component" value="Chromosome"/>
</dbReference>
<gene>
    <name evidence="1" type="ORF">Asera_26280</name>
</gene>
<dbReference type="AlphaFoldDB" id="A0A810KZ54"/>
<name>A0A810KZ54_9ACTN</name>
<dbReference type="KEGG" id="aser:Asera_26280"/>
<keyword evidence="2" id="KW-1185">Reference proteome</keyword>
<proteinExistence type="predicted"/>